<reference evidence="1 2" key="1">
    <citation type="submission" date="2024-04" db="EMBL/GenBank/DDBJ databases">
        <title>Tritrichomonas musculus Genome.</title>
        <authorList>
            <person name="Alves-Ferreira E."/>
            <person name="Grigg M."/>
            <person name="Lorenzi H."/>
            <person name="Galac M."/>
        </authorList>
    </citation>
    <scope>NUCLEOTIDE SEQUENCE [LARGE SCALE GENOMIC DNA]</scope>
    <source>
        <strain evidence="1 2">EAF2021</strain>
    </source>
</reference>
<dbReference type="Proteomes" id="UP001470230">
    <property type="component" value="Unassembled WGS sequence"/>
</dbReference>
<dbReference type="EMBL" id="JAPFFF010000008">
    <property type="protein sequence ID" value="KAK8884392.1"/>
    <property type="molecule type" value="Genomic_DNA"/>
</dbReference>
<evidence type="ECO:0000313" key="2">
    <source>
        <dbReference type="Proteomes" id="UP001470230"/>
    </source>
</evidence>
<proteinExistence type="predicted"/>
<name>A0ABR2JZV4_9EUKA</name>
<gene>
    <name evidence="1" type="ORF">M9Y10_043502</name>
</gene>
<dbReference type="InterPro" id="IPR050344">
    <property type="entry name" value="Peptidase_M1_aminopeptidases"/>
</dbReference>
<dbReference type="PANTHER" id="PTHR11533:SF299">
    <property type="entry name" value="AMINOPEPTIDASE"/>
    <property type="match status" value="1"/>
</dbReference>
<sequence length="130" mass="15455">MPAYRKVTITKQSKEISFLKTPPICSYLLCICVGKFDYLSCYTKRGIPVIFYYDSDPKYNTEIDPEYLQCAIFSIDWMEEHFKDNYDLPQLQLISARGYMNAMENYGLITMLEYPSEINYECKRYIMHEV</sequence>
<accession>A0ABR2JZV4</accession>
<dbReference type="SUPFAM" id="SSF55486">
    <property type="entry name" value="Metalloproteases ('zincins'), catalytic domain"/>
    <property type="match status" value="1"/>
</dbReference>
<evidence type="ECO:0000313" key="1">
    <source>
        <dbReference type="EMBL" id="KAK8884392.1"/>
    </source>
</evidence>
<protein>
    <submittedName>
        <fullName evidence="1">Uncharacterized protein</fullName>
    </submittedName>
</protein>
<keyword evidence="2" id="KW-1185">Reference proteome</keyword>
<comment type="caution">
    <text evidence="1">The sequence shown here is derived from an EMBL/GenBank/DDBJ whole genome shotgun (WGS) entry which is preliminary data.</text>
</comment>
<feature type="non-terminal residue" evidence="1">
    <location>
        <position position="130"/>
    </location>
</feature>
<dbReference type="Gene3D" id="3.30.2010.30">
    <property type="match status" value="1"/>
</dbReference>
<organism evidence="1 2">
    <name type="scientific">Tritrichomonas musculus</name>
    <dbReference type="NCBI Taxonomy" id="1915356"/>
    <lineage>
        <taxon>Eukaryota</taxon>
        <taxon>Metamonada</taxon>
        <taxon>Parabasalia</taxon>
        <taxon>Tritrichomonadida</taxon>
        <taxon>Tritrichomonadidae</taxon>
        <taxon>Tritrichomonas</taxon>
    </lineage>
</organism>
<dbReference type="PANTHER" id="PTHR11533">
    <property type="entry name" value="PROTEASE M1 ZINC METALLOPROTEASE"/>
    <property type="match status" value="1"/>
</dbReference>